<proteinExistence type="predicted"/>
<evidence type="ECO:0008006" key="4">
    <source>
        <dbReference type="Google" id="ProtNLM"/>
    </source>
</evidence>
<feature type="transmembrane region" description="Helical" evidence="1">
    <location>
        <begin position="84"/>
        <end position="107"/>
    </location>
</feature>
<sequence>MTALVRYVLLDSLQSQRYFPPVALYLVAAMVLTSSGEDAVAPLFALTAAALLVCSTWLTVAVHNSEDPVQRAITAVNAGSPRRVLLAGIVVALGSSAVLGLFGLAYPLLVVGHAAPLTLLAGLEAELLSAFVGVAIGTVCCRLVVPRIGYAVICAVVGLVIAGLSPWLPLVHPAFQLLVRDAPPAELAGSMLPLLACGALVLVGCGAVTEAVARRRG</sequence>
<reference evidence="2 3" key="1">
    <citation type="journal article" date="2019" name="Int. J. Syst. Evol. Microbiol.">
        <title>The Global Catalogue of Microorganisms (GCM) 10K type strain sequencing project: providing services to taxonomists for standard genome sequencing and annotation.</title>
        <authorList>
            <consortium name="The Broad Institute Genomics Platform"/>
            <consortium name="The Broad Institute Genome Sequencing Center for Infectious Disease"/>
            <person name="Wu L."/>
            <person name="Ma J."/>
        </authorList>
    </citation>
    <scope>NUCLEOTIDE SEQUENCE [LARGE SCALE GENOMIC DNA]</scope>
    <source>
        <strain evidence="2 3">JCM 14545</strain>
    </source>
</reference>
<feature type="transmembrane region" description="Helical" evidence="1">
    <location>
        <begin position="41"/>
        <end position="63"/>
    </location>
</feature>
<comment type="caution">
    <text evidence="2">The sequence shown here is derived from an EMBL/GenBank/DDBJ whole genome shotgun (WGS) entry which is preliminary data.</text>
</comment>
<feature type="transmembrane region" description="Helical" evidence="1">
    <location>
        <begin position="150"/>
        <end position="170"/>
    </location>
</feature>
<keyword evidence="1" id="KW-1133">Transmembrane helix</keyword>
<organism evidence="2 3">
    <name type="scientific">Amycolatopsis minnesotensis</name>
    <dbReference type="NCBI Taxonomy" id="337894"/>
    <lineage>
        <taxon>Bacteria</taxon>
        <taxon>Bacillati</taxon>
        <taxon>Actinomycetota</taxon>
        <taxon>Actinomycetes</taxon>
        <taxon>Pseudonocardiales</taxon>
        <taxon>Pseudonocardiaceae</taxon>
        <taxon>Amycolatopsis</taxon>
    </lineage>
</organism>
<name>A0ABN2QZM9_9PSEU</name>
<accession>A0ABN2QZM9</accession>
<dbReference type="RefSeq" id="WP_344419143.1">
    <property type="nucleotide sequence ID" value="NZ_BAAANN010000012.1"/>
</dbReference>
<keyword evidence="3" id="KW-1185">Reference proteome</keyword>
<keyword evidence="1" id="KW-0472">Membrane</keyword>
<dbReference type="EMBL" id="BAAANN010000012">
    <property type="protein sequence ID" value="GAA1961048.1"/>
    <property type="molecule type" value="Genomic_DNA"/>
</dbReference>
<evidence type="ECO:0000256" key="1">
    <source>
        <dbReference type="SAM" id="Phobius"/>
    </source>
</evidence>
<evidence type="ECO:0000313" key="2">
    <source>
        <dbReference type="EMBL" id="GAA1961048.1"/>
    </source>
</evidence>
<gene>
    <name evidence="2" type="ORF">GCM10009754_34800</name>
</gene>
<dbReference type="Proteomes" id="UP001501116">
    <property type="component" value="Unassembled WGS sequence"/>
</dbReference>
<evidence type="ECO:0000313" key="3">
    <source>
        <dbReference type="Proteomes" id="UP001501116"/>
    </source>
</evidence>
<feature type="transmembrane region" description="Helical" evidence="1">
    <location>
        <begin position="190"/>
        <end position="213"/>
    </location>
</feature>
<keyword evidence="1" id="KW-0812">Transmembrane</keyword>
<protein>
    <recommendedName>
        <fullName evidence="4">ABC transporter</fullName>
    </recommendedName>
</protein>